<proteinExistence type="predicted"/>
<keyword evidence="4" id="KW-1185">Reference proteome</keyword>
<sequence>MTFNGAIGAASAIGNLTANSTGTTAFNQTVNAASLTTDIGGTTQLNGNVTTTGAQTYGDAVTIANNPILSGSDITFNNTVDGTSDLTAKAVSGNVTFNGAVGAASAIGNLTANSTGTTAFNQTVNAASLTTDAGGKTELNGNVTTTGAQTYGDAVTIANNPIISGDSITFNNTVNGSSDLTVKAASGNITFTSAIGETTPLTNLTANSKISLGGNVTTTGSQTYADAVTVAKNSILSGSDINFNKTVDVASNLGISADNVNLKGTVTTTNDGTLTITNKVNLNIEKNLNLDGAFIQNGGGTVAVSGNITTTNDNISFSDPVTLKAPVNFTLGDATIAFGSSLSAGSNPLTLTAGEINFSGNVSGSGPLTLQPATAGQNIIVGGTDNNTGALDLTASEINLIQNGFSSIAIGRSDSSANISVPYNLTFLDPVNIQTGTGTIALDGTITGNDNSSIALNAATINLNYGINTNKNPIALNGTVTLGNDINLSTSGGDIKITGAIDGNHLLNLDAATGNVLVQGNIGGTAPLSVLNVTATQAEFTDNIASNSGFNIAAASTKLGGNVTTNQGNININGILGLTKDAKLITAGGNIAFGGAIDSIDAARSLNLDAGSGSITFNGSVGATSKLGNLAIENAGNVTGNSTINAQQLTALNTEKVNLSGDVTAGKVDITAKGDISVKNITTNGGEILFTSGNNFTAGNFNTSANSGGNITVKAITSITTGQINSSGILGNAGNVFLDPIGDIQVEFINAQGGTGGTGGDVTAITGNFFRATGTFSTPLSPTGFASISTAGGAGGGNIAITHAGGDGGTPIQPFVVGDAASNGTAGAITTGQSTITSQSFPRSSSVGNIAFSTDDGIDPTPTPTPTPVVTPTPTPSVTPTPPIAREPIELVPELTAIAPTEIQEPAPVTAASPTAIDTPTPQGESSTPDSEDFQRRKIPPVDNPDAAADRVLTIDPSITSKLPSDLVPPSPASKQPQTVNPTSNLVLGYVPSPDRLFEANDIQNIVWEIEKMRNQEFGEYLGVKAILPEEKVLISTFQETLQNIEQQTGKRSGIIYIVSREDRLELILVPPVGRPIHYSVPEANRAALFPTVQELRAEITNPAKRATTSYLAAAQQLYKWAIAPLEKDLENLGIQTLLLSVDAGLRSLPFAALHDGEGFLMEKYTFSLIPSFSSTNTDYKAVRDATVLAMGRSEFVDQQPLPSVPIELQAISDQWHSPSFLNSTFTLDNLNSEHAKGGFRIVHLATHAEFKPGKPSNSYIQLWNSKLQLDRMESLNWRNPQVELLVLSACRTAMGDREAELGFGGLAVKSGAKSALGSLWYVDDGGTLGLMSEFYHQLRGTTTKAEALQLAQQAIMSGKVRLENGQLVTTGDKLNLPPNLQQTNQNFSHPYYWSSFTMIGSPW</sequence>
<feature type="compositionally biased region" description="Polar residues" evidence="1">
    <location>
        <begin position="973"/>
        <end position="982"/>
    </location>
</feature>
<dbReference type="Pfam" id="PF12770">
    <property type="entry name" value="CHAT"/>
    <property type="match status" value="1"/>
</dbReference>
<feature type="domain" description="CHAT" evidence="2">
    <location>
        <begin position="1113"/>
        <end position="1402"/>
    </location>
</feature>
<comment type="caution">
    <text evidence="3">The sequence shown here is derived from an EMBL/GenBank/DDBJ whole genome shotgun (WGS) entry which is preliminary data.</text>
</comment>
<feature type="region of interest" description="Disordered" evidence="1">
    <location>
        <begin position="904"/>
        <end position="982"/>
    </location>
</feature>
<organism evidence="3 4">
    <name type="scientific">Microcoleus asticus IPMA8</name>
    <dbReference type="NCBI Taxonomy" id="2563858"/>
    <lineage>
        <taxon>Bacteria</taxon>
        <taxon>Bacillati</taxon>
        <taxon>Cyanobacteriota</taxon>
        <taxon>Cyanophyceae</taxon>
        <taxon>Oscillatoriophycideae</taxon>
        <taxon>Oscillatoriales</taxon>
        <taxon>Microcoleaceae</taxon>
        <taxon>Microcoleus</taxon>
        <taxon>Microcoleus asticus</taxon>
    </lineage>
</organism>
<name>A0ABX2CXJ6_9CYAN</name>
<evidence type="ECO:0000313" key="3">
    <source>
        <dbReference type="EMBL" id="NQE35122.1"/>
    </source>
</evidence>
<feature type="compositionally biased region" description="Pro residues" evidence="1">
    <location>
        <begin position="861"/>
        <end position="884"/>
    </location>
</feature>
<evidence type="ECO:0000259" key="2">
    <source>
        <dbReference type="Pfam" id="PF12770"/>
    </source>
</evidence>
<dbReference type="InterPro" id="IPR024983">
    <property type="entry name" value="CHAT_dom"/>
</dbReference>
<feature type="region of interest" description="Disordered" evidence="1">
    <location>
        <begin position="853"/>
        <end position="884"/>
    </location>
</feature>
<evidence type="ECO:0000256" key="1">
    <source>
        <dbReference type="SAM" id="MobiDB-lite"/>
    </source>
</evidence>
<dbReference type="Proteomes" id="UP000702425">
    <property type="component" value="Unassembled WGS sequence"/>
</dbReference>
<accession>A0ABX2CXJ6</accession>
<feature type="compositionally biased region" description="Polar residues" evidence="1">
    <location>
        <begin position="912"/>
        <end position="929"/>
    </location>
</feature>
<gene>
    <name evidence="3" type="ORF">E5S67_02852</name>
</gene>
<dbReference type="EMBL" id="SRRZ01000047">
    <property type="protein sequence ID" value="NQE35122.1"/>
    <property type="molecule type" value="Genomic_DNA"/>
</dbReference>
<evidence type="ECO:0000313" key="4">
    <source>
        <dbReference type="Proteomes" id="UP000702425"/>
    </source>
</evidence>
<reference evidence="3 4" key="1">
    <citation type="journal article" date="2020" name="Sci. Rep.">
        <title>A novel cyanobacterial geosmin producer, revising GeoA distribution and dispersion patterns in Bacteria.</title>
        <authorList>
            <person name="Churro C."/>
            <person name="Semedo-Aguiar A.P."/>
            <person name="Silva A.D."/>
            <person name="Pereira-Leal J.B."/>
            <person name="Leite R.B."/>
        </authorList>
    </citation>
    <scope>NUCLEOTIDE SEQUENCE [LARGE SCALE GENOMIC DNA]</scope>
    <source>
        <strain evidence="3 4">IPMA8</strain>
    </source>
</reference>
<protein>
    <recommendedName>
        <fullName evidence="2">CHAT domain-containing protein</fullName>
    </recommendedName>
</protein>